<proteinExistence type="predicted"/>
<evidence type="ECO:0000313" key="8">
    <source>
        <dbReference type="EMBL" id="QGA26266.1"/>
    </source>
</evidence>
<accession>A0A5Q0Q9Z9</accession>
<evidence type="ECO:0000256" key="6">
    <source>
        <dbReference type="ARBA" id="ARBA00022840"/>
    </source>
</evidence>
<dbReference type="GO" id="GO:0009228">
    <property type="term" value="P:thiamine biosynthetic process"/>
    <property type="evidence" value="ECO:0007669"/>
    <property type="project" value="InterPro"/>
</dbReference>
<dbReference type="KEGG" id="sphe:GFH32_07975"/>
<dbReference type="GO" id="GO:0008902">
    <property type="term" value="F:hydroxymethylpyrimidine kinase activity"/>
    <property type="evidence" value="ECO:0007669"/>
    <property type="project" value="UniProtKB-EC"/>
</dbReference>
<dbReference type="InterPro" id="IPR013749">
    <property type="entry name" value="PM/HMP-P_kinase-1"/>
</dbReference>
<dbReference type="GO" id="GO:0005829">
    <property type="term" value="C:cytosol"/>
    <property type="evidence" value="ECO:0007669"/>
    <property type="project" value="TreeGrafter"/>
</dbReference>
<sequence>MEQSKNPTSIKTVLSIAGFDNIAGAGLQADIKTISAIGCYATTIITSLPVQNTTGVKAVFPIPDVAIEEQLNCVFDDVYPDAIKIGMIANSKQVDIISRILENYKGPIVVDPVMLSSSGHQLQDEETIAECIRKLYPLATLVTPNLDEAAALTGMSVKNLQDMELAIDILLTKGLHAVLLKGGHLPDDTLSSLLKTNTSDSIAFKTQRIDTRNTRGTGCTLSAAIASYLALGQSLTTAVKGGIEFVHQSIVAAKDFQIGKGNGPLNHFFNPIPLK</sequence>
<dbReference type="NCBIfam" id="TIGR00097">
    <property type="entry name" value="HMP-P_kinase"/>
    <property type="match status" value="1"/>
</dbReference>
<keyword evidence="4" id="KW-0547">Nucleotide-binding</keyword>
<reference evidence="8 9" key="1">
    <citation type="submission" date="2019-10" db="EMBL/GenBank/DDBJ databases">
        <authorList>
            <person name="Dong K."/>
        </authorList>
    </citation>
    <scope>NUCLEOTIDE SEQUENCE [LARGE SCALE GENOMIC DNA]</scope>
    <source>
        <strain evidence="9">dk4302</strain>
    </source>
</reference>
<dbReference type="EC" id="2.7.1.49" evidence="2"/>
<evidence type="ECO:0000256" key="4">
    <source>
        <dbReference type="ARBA" id="ARBA00022741"/>
    </source>
</evidence>
<dbReference type="Pfam" id="PF08543">
    <property type="entry name" value="Phos_pyr_kin"/>
    <property type="match status" value="1"/>
</dbReference>
<dbReference type="PANTHER" id="PTHR20858">
    <property type="entry name" value="PHOSPHOMETHYLPYRIMIDINE KINASE"/>
    <property type="match status" value="1"/>
</dbReference>
<dbReference type="FunFam" id="3.40.1190.20:FF:000003">
    <property type="entry name" value="Phosphomethylpyrimidine kinase ThiD"/>
    <property type="match status" value="1"/>
</dbReference>
<dbReference type="RefSeq" id="WP_153510948.1">
    <property type="nucleotide sequence ID" value="NZ_CP045652.1"/>
</dbReference>
<evidence type="ECO:0000259" key="7">
    <source>
        <dbReference type="Pfam" id="PF08543"/>
    </source>
</evidence>
<dbReference type="EMBL" id="CP045652">
    <property type="protein sequence ID" value="QGA26266.1"/>
    <property type="molecule type" value="Genomic_DNA"/>
</dbReference>
<evidence type="ECO:0000256" key="2">
    <source>
        <dbReference type="ARBA" id="ARBA00012135"/>
    </source>
</evidence>
<protein>
    <recommendedName>
        <fullName evidence="2">hydroxymethylpyrimidine kinase</fullName>
        <ecNumber evidence="2">2.7.1.49</ecNumber>
    </recommendedName>
</protein>
<organism evidence="8 9">
    <name type="scientific">Sphingobacterium zhuxiongii</name>
    <dbReference type="NCBI Taxonomy" id="2662364"/>
    <lineage>
        <taxon>Bacteria</taxon>
        <taxon>Pseudomonadati</taxon>
        <taxon>Bacteroidota</taxon>
        <taxon>Sphingobacteriia</taxon>
        <taxon>Sphingobacteriales</taxon>
        <taxon>Sphingobacteriaceae</taxon>
        <taxon>Sphingobacterium</taxon>
    </lineage>
</organism>
<keyword evidence="9" id="KW-1185">Reference proteome</keyword>
<evidence type="ECO:0000313" key="9">
    <source>
        <dbReference type="Proteomes" id="UP000326921"/>
    </source>
</evidence>
<dbReference type="Proteomes" id="UP000326921">
    <property type="component" value="Chromosome"/>
</dbReference>
<dbReference type="CDD" id="cd01169">
    <property type="entry name" value="HMPP_kinase"/>
    <property type="match status" value="1"/>
</dbReference>
<keyword evidence="3 8" id="KW-0808">Transferase</keyword>
<evidence type="ECO:0000256" key="5">
    <source>
        <dbReference type="ARBA" id="ARBA00022777"/>
    </source>
</evidence>
<name>A0A5Q0Q9Z9_9SPHI</name>
<dbReference type="Gene3D" id="3.40.1190.20">
    <property type="match status" value="1"/>
</dbReference>
<gene>
    <name evidence="8" type="primary">thiD</name>
    <name evidence="8" type="ORF">GFH32_07975</name>
</gene>
<dbReference type="InterPro" id="IPR029056">
    <property type="entry name" value="Ribokinase-like"/>
</dbReference>
<comment type="pathway">
    <text evidence="1">Cofactor biosynthesis; thiamine diphosphate biosynthesis.</text>
</comment>
<keyword evidence="5 8" id="KW-0418">Kinase</keyword>
<evidence type="ECO:0000256" key="1">
    <source>
        <dbReference type="ARBA" id="ARBA00004948"/>
    </source>
</evidence>
<evidence type="ECO:0000256" key="3">
    <source>
        <dbReference type="ARBA" id="ARBA00022679"/>
    </source>
</evidence>
<dbReference type="PANTHER" id="PTHR20858:SF17">
    <property type="entry name" value="HYDROXYMETHYLPYRIMIDINE_PHOSPHOMETHYLPYRIMIDINE KINASE THI20-RELATED"/>
    <property type="match status" value="1"/>
</dbReference>
<dbReference type="GO" id="GO:0005524">
    <property type="term" value="F:ATP binding"/>
    <property type="evidence" value="ECO:0007669"/>
    <property type="project" value="UniProtKB-KW"/>
</dbReference>
<dbReference type="SUPFAM" id="SSF53613">
    <property type="entry name" value="Ribokinase-like"/>
    <property type="match status" value="1"/>
</dbReference>
<feature type="domain" description="Pyridoxamine kinase/Phosphomethylpyrimidine kinase" evidence="7">
    <location>
        <begin position="20"/>
        <end position="266"/>
    </location>
</feature>
<dbReference type="AlphaFoldDB" id="A0A5Q0Q9Z9"/>
<keyword evidence="6" id="KW-0067">ATP-binding</keyword>
<dbReference type="GO" id="GO:0008972">
    <property type="term" value="F:phosphomethylpyrimidine kinase activity"/>
    <property type="evidence" value="ECO:0007669"/>
    <property type="project" value="InterPro"/>
</dbReference>
<dbReference type="InterPro" id="IPR004399">
    <property type="entry name" value="HMP/HMP-P_kinase_dom"/>
</dbReference>